<dbReference type="Proteomes" id="UP001378592">
    <property type="component" value="Unassembled WGS sequence"/>
</dbReference>
<gene>
    <name evidence="2" type="ORF">R5R35_009499</name>
</gene>
<evidence type="ECO:0008006" key="4">
    <source>
        <dbReference type="Google" id="ProtNLM"/>
    </source>
</evidence>
<evidence type="ECO:0000256" key="1">
    <source>
        <dbReference type="SAM" id="SignalP"/>
    </source>
</evidence>
<comment type="caution">
    <text evidence="2">The sequence shown here is derived from an EMBL/GenBank/DDBJ whole genome shotgun (WGS) entry which is preliminary data.</text>
</comment>
<protein>
    <recommendedName>
        <fullName evidence="4">Accessory gland protein</fullName>
    </recommendedName>
</protein>
<evidence type="ECO:0000313" key="2">
    <source>
        <dbReference type="EMBL" id="KAK7790787.1"/>
    </source>
</evidence>
<dbReference type="AlphaFoldDB" id="A0AAN9V5D6"/>
<sequence length="90" mass="9512">MCLEGFLGSGLRFVCCVAVSGGTSVAVDTRSADAWAGGSSSHGSPGPADLPAWDARTLRHWTASSSAVSTPDPEAWEWTEAAQRAYWRQI</sequence>
<dbReference type="EMBL" id="JAZDUA010000586">
    <property type="protein sequence ID" value="KAK7790787.1"/>
    <property type="molecule type" value="Genomic_DNA"/>
</dbReference>
<name>A0AAN9V5D6_9ORTH</name>
<proteinExistence type="predicted"/>
<feature type="chain" id="PRO_5043032671" description="Accessory gland protein" evidence="1">
    <location>
        <begin position="17"/>
        <end position="90"/>
    </location>
</feature>
<accession>A0AAN9V5D6</accession>
<keyword evidence="1" id="KW-0732">Signal</keyword>
<reference evidence="2 3" key="1">
    <citation type="submission" date="2024-03" db="EMBL/GenBank/DDBJ databases">
        <title>The genome assembly and annotation of the cricket Gryllus longicercus Weissman &amp; Gray.</title>
        <authorList>
            <person name="Szrajer S."/>
            <person name="Gray D."/>
            <person name="Ylla G."/>
        </authorList>
    </citation>
    <scope>NUCLEOTIDE SEQUENCE [LARGE SCALE GENOMIC DNA]</scope>
    <source>
        <strain evidence="2">DAG 2021-001</strain>
        <tissue evidence="2">Whole body minus gut</tissue>
    </source>
</reference>
<keyword evidence="3" id="KW-1185">Reference proteome</keyword>
<evidence type="ECO:0000313" key="3">
    <source>
        <dbReference type="Proteomes" id="UP001378592"/>
    </source>
</evidence>
<feature type="signal peptide" evidence="1">
    <location>
        <begin position="1"/>
        <end position="16"/>
    </location>
</feature>
<organism evidence="2 3">
    <name type="scientific">Gryllus longicercus</name>
    <dbReference type="NCBI Taxonomy" id="2509291"/>
    <lineage>
        <taxon>Eukaryota</taxon>
        <taxon>Metazoa</taxon>
        <taxon>Ecdysozoa</taxon>
        <taxon>Arthropoda</taxon>
        <taxon>Hexapoda</taxon>
        <taxon>Insecta</taxon>
        <taxon>Pterygota</taxon>
        <taxon>Neoptera</taxon>
        <taxon>Polyneoptera</taxon>
        <taxon>Orthoptera</taxon>
        <taxon>Ensifera</taxon>
        <taxon>Gryllidea</taxon>
        <taxon>Grylloidea</taxon>
        <taxon>Gryllidae</taxon>
        <taxon>Gryllinae</taxon>
        <taxon>Gryllus</taxon>
    </lineage>
</organism>